<evidence type="ECO:0000313" key="10">
    <source>
        <dbReference type="Proteomes" id="UP001107558"/>
    </source>
</evidence>
<dbReference type="GO" id="GO:0050909">
    <property type="term" value="P:sensory perception of taste"/>
    <property type="evidence" value="ECO:0007669"/>
    <property type="project" value="InterPro"/>
</dbReference>
<comment type="function">
    <text evidence="8">Gustatory receptor which mediates acceptance or avoidance behavior, depending on its substrates.</text>
</comment>
<evidence type="ECO:0000256" key="3">
    <source>
        <dbReference type="ARBA" id="ARBA00022692"/>
    </source>
</evidence>
<evidence type="ECO:0000256" key="8">
    <source>
        <dbReference type="RuleBase" id="RU363108"/>
    </source>
</evidence>
<dbReference type="Pfam" id="PF08395">
    <property type="entry name" value="7tm_7"/>
    <property type="match status" value="1"/>
</dbReference>
<dbReference type="GO" id="GO:0043025">
    <property type="term" value="C:neuronal cell body"/>
    <property type="evidence" value="ECO:0007669"/>
    <property type="project" value="TreeGrafter"/>
</dbReference>
<dbReference type="AlphaFoldDB" id="A0A9J6CC26"/>
<keyword evidence="10" id="KW-1185">Reference proteome</keyword>
<accession>A0A9J6CC26</accession>
<comment type="subcellular location">
    <subcellularLocation>
        <location evidence="1 8">Cell membrane</location>
        <topology evidence="1 8">Multi-pass membrane protein</topology>
    </subcellularLocation>
</comment>
<evidence type="ECO:0000256" key="2">
    <source>
        <dbReference type="ARBA" id="ARBA00022475"/>
    </source>
</evidence>
<feature type="transmembrane region" description="Helical" evidence="8">
    <location>
        <begin position="154"/>
        <end position="174"/>
    </location>
</feature>
<feature type="transmembrane region" description="Helical" evidence="8">
    <location>
        <begin position="355"/>
        <end position="372"/>
    </location>
</feature>
<keyword evidence="4 8" id="KW-1133">Transmembrane helix</keyword>
<evidence type="ECO:0000256" key="6">
    <source>
        <dbReference type="ARBA" id="ARBA00023170"/>
    </source>
</evidence>
<protein>
    <recommendedName>
        <fullName evidence="8">Gustatory receptor</fullName>
    </recommendedName>
</protein>
<evidence type="ECO:0000256" key="1">
    <source>
        <dbReference type="ARBA" id="ARBA00004651"/>
    </source>
</evidence>
<evidence type="ECO:0000313" key="9">
    <source>
        <dbReference type="EMBL" id="KAG5679676.1"/>
    </source>
</evidence>
<comment type="caution">
    <text evidence="9">The sequence shown here is derived from an EMBL/GenBank/DDBJ whole genome shotgun (WGS) entry which is preliminary data.</text>
</comment>
<dbReference type="InterPro" id="IPR013604">
    <property type="entry name" value="7TM_chemorcpt"/>
</dbReference>
<dbReference type="Proteomes" id="UP001107558">
    <property type="component" value="Chromosome 1"/>
</dbReference>
<dbReference type="GO" id="GO:0007165">
    <property type="term" value="P:signal transduction"/>
    <property type="evidence" value="ECO:0007669"/>
    <property type="project" value="UniProtKB-KW"/>
</dbReference>
<dbReference type="PANTHER" id="PTHR21143">
    <property type="entry name" value="INVERTEBRATE GUSTATORY RECEPTOR"/>
    <property type="match status" value="1"/>
</dbReference>
<feature type="transmembrane region" description="Helical" evidence="8">
    <location>
        <begin position="214"/>
        <end position="235"/>
    </location>
</feature>
<gene>
    <name evidence="9" type="ORF">PVAND_009230</name>
</gene>
<feature type="transmembrane region" description="Helical" evidence="8">
    <location>
        <begin position="290"/>
        <end position="309"/>
    </location>
</feature>
<name>A0A9J6CC26_POLVA</name>
<evidence type="ECO:0000256" key="5">
    <source>
        <dbReference type="ARBA" id="ARBA00023136"/>
    </source>
</evidence>
<sequence>MSLFFNTDDGLHLERVNATQMAKRGIFVNVKSANDDHRVEGGIDFLEPPPSFYEMENNLSISPMRRRDAFTKTIKKDIIFDCLQPIYNFLRAFGVFPLTKVKNGETEEFQFRFKSRAMAYSLVIFIFLMIYMSYTFIKRIEIVQNVEGRFEEAVIAYLFIVNLLPIFIVPIMWYEAKKVASILNEWSDFEKIYYKTTGKQLEIADDGVELPTKALVISILLPILSTASVVLTHYVIRIEETDIETTFVLQVIPYCYLDTLTYMVGAFWYISCEVLSHSARILAEDFQKALRHIGPAAMVASYRAMWLQLSKITRHTGTTTCYTFTFINLYLFFVITLSVYGLMSQISEGFGMKDIGLAITALCNVSLLFFICDKAHQAAFNVKTIFQKKILMVELSWMNSDAQVEINMFLRATEMNQANINLGGFFDVNRTLFKSLGGTMVTYLVVLLQFQISIPSEEPNATSYRARNISHYES</sequence>
<comment type="similarity">
    <text evidence="8">Belongs to the insect chemoreceptor superfamily. Gustatory receptor (GR) family.</text>
</comment>
<keyword evidence="3 8" id="KW-0812">Transmembrane</keyword>
<evidence type="ECO:0000256" key="4">
    <source>
        <dbReference type="ARBA" id="ARBA00022989"/>
    </source>
</evidence>
<dbReference type="GO" id="GO:0030424">
    <property type="term" value="C:axon"/>
    <property type="evidence" value="ECO:0007669"/>
    <property type="project" value="TreeGrafter"/>
</dbReference>
<feature type="transmembrane region" description="Helical" evidence="8">
    <location>
        <begin position="117"/>
        <end position="134"/>
    </location>
</feature>
<reference evidence="9" key="1">
    <citation type="submission" date="2021-03" db="EMBL/GenBank/DDBJ databases">
        <title>Chromosome level genome of the anhydrobiotic midge Polypedilum vanderplanki.</title>
        <authorList>
            <person name="Yoshida Y."/>
            <person name="Kikawada T."/>
            <person name="Gusev O."/>
        </authorList>
    </citation>
    <scope>NUCLEOTIDE SEQUENCE</scope>
    <source>
        <strain evidence="9">NIAS01</strain>
        <tissue evidence="9">Whole body or cell culture</tissue>
    </source>
</reference>
<dbReference type="PANTHER" id="PTHR21143:SF131">
    <property type="entry name" value="GUSTATORY AND ODORANT RECEPTOR 63A-RELATED"/>
    <property type="match status" value="1"/>
</dbReference>
<proteinExistence type="inferred from homology"/>
<keyword evidence="7 8" id="KW-0807">Transducer</keyword>
<feature type="transmembrane region" description="Helical" evidence="8">
    <location>
        <begin position="247"/>
        <end position="270"/>
    </location>
</feature>
<evidence type="ECO:0000256" key="7">
    <source>
        <dbReference type="ARBA" id="ARBA00023224"/>
    </source>
</evidence>
<organism evidence="9 10">
    <name type="scientific">Polypedilum vanderplanki</name>
    <name type="common">Sleeping chironomid midge</name>
    <dbReference type="NCBI Taxonomy" id="319348"/>
    <lineage>
        <taxon>Eukaryota</taxon>
        <taxon>Metazoa</taxon>
        <taxon>Ecdysozoa</taxon>
        <taxon>Arthropoda</taxon>
        <taxon>Hexapoda</taxon>
        <taxon>Insecta</taxon>
        <taxon>Pterygota</taxon>
        <taxon>Neoptera</taxon>
        <taxon>Endopterygota</taxon>
        <taxon>Diptera</taxon>
        <taxon>Nematocera</taxon>
        <taxon>Chironomoidea</taxon>
        <taxon>Chironomidae</taxon>
        <taxon>Chironominae</taxon>
        <taxon>Polypedilum</taxon>
        <taxon>Polypedilum</taxon>
    </lineage>
</organism>
<keyword evidence="2 8" id="KW-1003">Cell membrane</keyword>
<dbReference type="OrthoDB" id="6625921at2759"/>
<feature type="transmembrane region" description="Helical" evidence="8">
    <location>
        <begin position="321"/>
        <end position="343"/>
    </location>
</feature>
<keyword evidence="5 8" id="KW-0472">Membrane</keyword>
<dbReference type="GO" id="GO:0005886">
    <property type="term" value="C:plasma membrane"/>
    <property type="evidence" value="ECO:0007669"/>
    <property type="project" value="UniProtKB-SubCell"/>
</dbReference>
<dbReference type="EMBL" id="JADBJN010000001">
    <property type="protein sequence ID" value="KAG5679676.1"/>
    <property type="molecule type" value="Genomic_DNA"/>
</dbReference>
<keyword evidence="6 8" id="KW-0675">Receptor</keyword>
<dbReference type="GO" id="GO:0030425">
    <property type="term" value="C:dendrite"/>
    <property type="evidence" value="ECO:0007669"/>
    <property type="project" value="TreeGrafter"/>
</dbReference>